<dbReference type="PANTHER" id="PTHR43859">
    <property type="entry name" value="ACYL-ACTIVATING ENZYME"/>
    <property type="match status" value="1"/>
</dbReference>
<organism evidence="5">
    <name type="scientific">Nicotiana tabacum</name>
    <name type="common">Common tobacco</name>
    <dbReference type="NCBI Taxonomy" id="4097"/>
    <lineage>
        <taxon>Eukaryota</taxon>
        <taxon>Viridiplantae</taxon>
        <taxon>Streptophyta</taxon>
        <taxon>Embryophyta</taxon>
        <taxon>Tracheophyta</taxon>
        <taxon>Spermatophyta</taxon>
        <taxon>Magnoliopsida</taxon>
        <taxon>eudicotyledons</taxon>
        <taxon>Gunneridae</taxon>
        <taxon>Pentapetalae</taxon>
        <taxon>asterids</taxon>
        <taxon>lamiids</taxon>
        <taxon>Solanales</taxon>
        <taxon>Solanaceae</taxon>
        <taxon>Nicotianoideae</taxon>
        <taxon>Nicotianeae</taxon>
        <taxon>Nicotiana</taxon>
    </lineage>
</organism>
<dbReference type="OMA" id="EICACVE"/>
<dbReference type="Pfam" id="PF13193">
    <property type="entry name" value="AMP-binding_C"/>
    <property type="match status" value="1"/>
</dbReference>
<dbReference type="InterPro" id="IPR042099">
    <property type="entry name" value="ANL_N_sf"/>
</dbReference>
<evidence type="ECO:0000313" key="5">
    <source>
        <dbReference type="RefSeq" id="XP_016467093.1"/>
    </source>
</evidence>
<comment type="similarity">
    <text evidence="1">Belongs to the ATP-dependent AMP-binding enzyme family.</text>
</comment>
<dbReference type="Gene3D" id="3.30.300.30">
    <property type="match status" value="1"/>
</dbReference>
<feature type="domain" description="AMP-dependent synthetase/ligase" evidence="3">
    <location>
        <begin position="7"/>
        <end position="88"/>
    </location>
</feature>
<dbReference type="SMR" id="A0A1S3ZS19"/>
<dbReference type="RefSeq" id="XP_016467093.1">
    <property type="nucleotide sequence ID" value="XM_016611607.1"/>
</dbReference>
<dbReference type="PANTHER" id="PTHR43859:SF21">
    <property type="entry name" value="ACYL-ACTIVATING ENZYME 2-RELATED"/>
    <property type="match status" value="1"/>
</dbReference>
<protein>
    <submittedName>
        <fullName evidence="5">Probable acyl-activating enzyme 2</fullName>
    </submittedName>
</protein>
<evidence type="ECO:0000256" key="1">
    <source>
        <dbReference type="ARBA" id="ARBA00006432"/>
    </source>
</evidence>
<evidence type="ECO:0000259" key="4">
    <source>
        <dbReference type="Pfam" id="PF13193"/>
    </source>
</evidence>
<dbReference type="Gene3D" id="3.40.50.12780">
    <property type="entry name" value="N-terminal domain of ligase-like"/>
    <property type="match status" value="1"/>
</dbReference>
<dbReference type="AlphaFoldDB" id="A0A1S3ZS19"/>
<keyword evidence="2" id="KW-0436">Ligase</keyword>
<reference evidence="5" key="1">
    <citation type="submission" date="2025-08" db="UniProtKB">
        <authorList>
            <consortium name="RefSeq"/>
        </authorList>
    </citation>
    <scope>IDENTIFICATION</scope>
</reference>
<dbReference type="Pfam" id="PF00501">
    <property type="entry name" value="AMP-binding"/>
    <property type="match status" value="1"/>
</dbReference>
<dbReference type="SUPFAM" id="SSF56801">
    <property type="entry name" value="Acetyl-CoA synthetase-like"/>
    <property type="match status" value="1"/>
</dbReference>
<dbReference type="InterPro" id="IPR025110">
    <property type="entry name" value="AMP-bd_C"/>
</dbReference>
<proteinExistence type="inferred from homology"/>
<dbReference type="OrthoDB" id="10253115at2759"/>
<dbReference type="STRING" id="4097.A0A1S3ZS19"/>
<gene>
    <name evidence="5" type="primary">LOC107789738</name>
</gene>
<evidence type="ECO:0000259" key="3">
    <source>
        <dbReference type="Pfam" id="PF00501"/>
    </source>
</evidence>
<dbReference type="InterPro" id="IPR045851">
    <property type="entry name" value="AMP-bd_C_sf"/>
</dbReference>
<name>A0A1S3ZS19_TOBAC</name>
<sequence length="214" mass="24022">MEELGFGVTHAYGITETHGVATSCLWKPEWDSLPLEKQLALKARQGVRHLCIEDVDVRHCETMEKVPLDGKTIGEVMLRGNTVMSEYLKDVKATEEAFRGGWFHSGDLAVKHQDGYIEIKDRLKDKIISGAVVEAAVVARPDNHWGQTPCAFVKLKEGFDEIITSQEIIKFCRNHLPHYMAPATVIFENLPKTSIGKVQKFILREKAKALGSLH</sequence>
<dbReference type="PaxDb" id="4097-A0A1S3ZS19"/>
<accession>A0A1S3ZS19</accession>
<evidence type="ECO:0000256" key="2">
    <source>
        <dbReference type="ARBA" id="ARBA00022598"/>
    </source>
</evidence>
<feature type="domain" description="AMP-binding enzyme C-terminal" evidence="4">
    <location>
        <begin position="131"/>
        <end position="197"/>
    </location>
</feature>
<dbReference type="InterPro" id="IPR000873">
    <property type="entry name" value="AMP-dep_synth/lig_dom"/>
</dbReference>
<dbReference type="KEGG" id="nta:107789738"/>
<dbReference type="GO" id="GO:0016874">
    <property type="term" value="F:ligase activity"/>
    <property type="evidence" value="ECO:0007669"/>
    <property type="project" value="UniProtKB-KW"/>
</dbReference>